<dbReference type="EMBL" id="JACHOA010000005">
    <property type="protein sequence ID" value="MBB4614750.1"/>
    <property type="molecule type" value="Genomic_DNA"/>
</dbReference>
<dbReference type="RefSeq" id="WP_144904284.1">
    <property type="nucleotide sequence ID" value="NZ_JACHOA010000005.1"/>
</dbReference>
<accession>A0A7W7EWW9</accession>
<keyword evidence="3" id="KW-1185">Reference proteome</keyword>
<dbReference type="AlphaFoldDB" id="A0A7W7EWW9"/>
<keyword evidence="1" id="KW-0732">Signal</keyword>
<gene>
    <name evidence="2" type="ORF">GGR37_003037</name>
</gene>
<evidence type="ECO:0000256" key="1">
    <source>
        <dbReference type="SAM" id="SignalP"/>
    </source>
</evidence>
<name>A0A7W7EWW9_9SPHN</name>
<evidence type="ECO:0000313" key="2">
    <source>
        <dbReference type="EMBL" id="MBB4614750.1"/>
    </source>
</evidence>
<reference evidence="2 3" key="1">
    <citation type="submission" date="2020-08" db="EMBL/GenBank/DDBJ databases">
        <title>Genomic Encyclopedia of Type Strains, Phase IV (KMG-IV): sequencing the most valuable type-strain genomes for metagenomic binning, comparative biology and taxonomic classification.</title>
        <authorList>
            <person name="Goeker M."/>
        </authorList>
    </citation>
    <scope>NUCLEOTIDE SEQUENCE [LARGE SCALE GENOMIC DNA]</scope>
    <source>
        <strain evidence="2 3">DSM 17507</strain>
    </source>
</reference>
<feature type="signal peptide" evidence="1">
    <location>
        <begin position="1"/>
        <end position="25"/>
    </location>
</feature>
<dbReference type="Proteomes" id="UP000538566">
    <property type="component" value="Unassembled WGS sequence"/>
</dbReference>
<organism evidence="2 3">
    <name type="scientific">Novosphingobium taihuense</name>
    <dbReference type="NCBI Taxonomy" id="260085"/>
    <lineage>
        <taxon>Bacteria</taxon>
        <taxon>Pseudomonadati</taxon>
        <taxon>Pseudomonadota</taxon>
        <taxon>Alphaproteobacteria</taxon>
        <taxon>Sphingomonadales</taxon>
        <taxon>Sphingomonadaceae</taxon>
        <taxon>Novosphingobium</taxon>
    </lineage>
</organism>
<proteinExistence type="predicted"/>
<feature type="chain" id="PRO_5031415467" evidence="1">
    <location>
        <begin position="26"/>
        <end position="187"/>
    </location>
</feature>
<comment type="caution">
    <text evidence="2">The sequence shown here is derived from an EMBL/GenBank/DDBJ whole genome shotgun (WGS) entry which is preliminary data.</text>
</comment>
<dbReference type="OrthoDB" id="7596591at2"/>
<protein>
    <submittedName>
        <fullName evidence="2">Uncharacterized protein</fullName>
    </submittedName>
</protein>
<evidence type="ECO:0000313" key="3">
    <source>
        <dbReference type="Proteomes" id="UP000538566"/>
    </source>
</evidence>
<sequence>MHNAAAALRFAAALAVLLVTDGSVAKPARTRPSPPASSCADGERVVYSCRFGMKIGSICLGRNSLHYRFGRPGRPDITVSSSPDWSNIHTGGNRSQGGLNQDYIRFTNGKTHYVVHVDETGSLNENPGIASSGIEVLEGETGSATLASLRCKSAARFNAKAFFDLNRSAPAAWNGAEVPGGPFEMIY</sequence>